<gene>
    <name evidence="2" type="ORF">Nhal_3995</name>
</gene>
<dbReference type="EMBL" id="CP001799">
    <property type="protein sequence ID" value="ADE17003.1"/>
    <property type="molecule type" value="Genomic_DNA"/>
</dbReference>
<proteinExistence type="predicted"/>
<keyword evidence="1" id="KW-0812">Transmembrane</keyword>
<dbReference type="HOGENOM" id="CLU_1365009_0_0_6"/>
<protein>
    <submittedName>
        <fullName evidence="2">Uncharacterized protein</fullName>
    </submittedName>
</protein>
<keyword evidence="1" id="KW-1133">Transmembrane helix</keyword>
<keyword evidence="3" id="KW-1185">Reference proteome</keyword>
<dbReference type="AlphaFoldDB" id="D5C5E9"/>
<accession>D5C5E9</accession>
<organism evidence="2 3">
    <name type="scientific">Nitrosococcus halophilus (strain Nc4)</name>
    <dbReference type="NCBI Taxonomy" id="472759"/>
    <lineage>
        <taxon>Bacteria</taxon>
        <taxon>Pseudomonadati</taxon>
        <taxon>Pseudomonadota</taxon>
        <taxon>Gammaproteobacteria</taxon>
        <taxon>Chromatiales</taxon>
        <taxon>Chromatiaceae</taxon>
        <taxon>Nitrosococcus</taxon>
    </lineage>
</organism>
<evidence type="ECO:0000313" key="3">
    <source>
        <dbReference type="Proteomes" id="UP000001844"/>
    </source>
</evidence>
<dbReference type="Proteomes" id="UP000001844">
    <property type="component" value="Plasmid pNHAL01"/>
</dbReference>
<name>D5C5E9_NITHN</name>
<keyword evidence="1" id="KW-0472">Membrane</keyword>
<keyword evidence="2" id="KW-0614">Plasmid</keyword>
<evidence type="ECO:0000313" key="2">
    <source>
        <dbReference type="EMBL" id="ADE17003.1"/>
    </source>
</evidence>
<sequence>MARRSCPAHQPPTPTQNPAPTFFPVPCLRFGGLPCPLSPHPAAFWFAARVGWPAAECLCPGCPVPARVRGLSLPALDGSGSCLRSPLQGRVIRGCFLSPPSPLRRGGARWGSLLAFGLVPRASCPRVLGCLLLSGVCSWLVSFLFLPLVALGWWLALAAPVGCGRGAPCRAVRAGRRRQPVCSFLFVRRVWPVCSPVLWR</sequence>
<evidence type="ECO:0000256" key="1">
    <source>
        <dbReference type="SAM" id="Phobius"/>
    </source>
</evidence>
<dbReference type="KEGG" id="nhl:Nhal_3995"/>
<feature type="transmembrane region" description="Helical" evidence="1">
    <location>
        <begin position="130"/>
        <end position="155"/>
    </location>
</feature>
<geneLocation type="plasmid" evidence="2 3">
    <name>pNHAL01</name>
</geneLocation>
<reference evidence="2 3" key="1">
    <citation type="submission" date="2009-10" db="EMBL/GenBank/DDBJ databases">
        <title>Complete genome sequence of Nitrosococcus halophilus Nc4, a salt-adapted, aerobic obligate ammonia-oxidizing sulfur purple bacterium.</title>
        <authorList>
            <consortium name="US DOE Joint Genome Institute"/>
            <person name="Campbell M.A."/>
            <person name="Malfatti S.A."/>
            <person name="Chain P.S.G."/>
            <person name="Heidelberg J.F."/>
            <person name="Ward N.L."/>
            <person name="Ward B.B."/>
            <person name="Klotz M.G."/>
        </authorList>
    </citation>
    <scope>NUCLEOTIDE SEQUENCE [LARGE SCALE GENOMIC DNA]</scope>
    <source>
        <strain evidence="3">Nc4</strain>
        <plasmid evidence="3">Plasmid pNHAL01</plasmid>
    </source>
</reference>